<evidence type="ECO:0000256" key="2">
    <source>
        <dbReference type="ARBA" id="ARBA00022801"/>
    </source>
</evidence>
<dbReference type="InterPro" id="IPR050386">
    <property type="entry name" value="Glycosyl_hydrolase_5"/>
</dbReference>
<comment type="similarity">
    <text evidence="7">Belongs to the glycosyl hydrolase 5 (cellulase A) family.</text>
</comment>
<reference evidence="10" key="1">
    <citation type="submission" date="2022-12" db="EMBL/GenBank/DDBJ databases">
        <title>Clostridium sp. nov., isolated from industrial wastewater.</title>
        <authorList>
            <person name="Jiayan W."/>
        </authorList>
    </citation>
    <scope>NUCLEOTIDE SEQUENCE</scope>
    <source>
        <strain evidence="10">ZC22-4</strain>
    </source>
</reference>
<evidence type="ECO:0000256" key="6">
    <source>
        <dbReference type="ARBA" id="ARBA00023326"/>
    </source>
</evidence>
<dbReference type="PANTHER" id="PTHR31297:SF17">
    <property type="entry name" value="ENDOGLUCANASE"/>
    <property type="match status" value="1"/>
</dbReference>
<keyword evidence="8" id="KW-1133">Transmembrane helix</keyword>
<organism evidence="10 11">
    <name type="scientific">Clostridium brassicae</name>
    <dbReference type="NCBI Taxonomy" id="2999072"/>
    <lineage>
        <taxon>Bacteria</taxon>
        <taxon>Bacillati</taxon>
        <taxon>Bacillota</taxon>
        <taxon>Clostridia</taxon>
        <taxon>Eubacteriales</taxon>
        <taxon>Clostridiaceae</taxon>
        <taxon>Clostridium</taxon>
    </lineage>
</organism>
<dbReference type="InterPro" id="IPR001547">
    <property type="entry name" value="Glyco_hydro_5"/>
</dbReference>
<evidence type="ECO:0000256" key="7">
    <source>
        <dbReference type="RuleBase" id="RU361153"/>
    </source>
</evidence>
<dbReference type="PROSITE" id="PS00659">
    <property type="entry name" value="GLYCOSYL_HYDROL_F5"/>
    <property type="match status" value="1"/>
</dbReference>
<keyword evidence="3" id="KW-0136">Cellulose degradation</keyword>
<evidence type="ECO:0000256" key="5">
    <source>
        <dbReference type="ARBA" id="ARBA00023295"/>
    </source>
</evidence>
<keyword evidence="4" id="KW-0119">Carbohydrate metabolism</keyword>
<dbReference type="InterPro" id="IPR017853">
    <property type="entry name" value="GH"/>
</dbReference>
<name>A0ABT4D4S9_9CLOT</name>
<evidence type="ECO:0000256" key="3">
    <source>
        <dbReference type="ARBA" id="ARBA00023001"/>
    </source>
</evidence>
<dbReference type="GO" id="GO:0016787">
    <property type="term" value="F:hydrolase activity"/>
    <property type="evidence" value="ECO:0007669"/>
    <property type="project" value="UniProtKB-KW"/>
</dbReference>
<evidence type="ECO:0000256" key="1">
    <source>
        <dbReference type="ARBA" id="ARBA00022729"/>
    </source>
</evidence>
<evidence type="ECO:0000313" key="11">
    <source>
        <dbReference type="Proteomes" id="UP001144612"/>
    </source>
</evidence>
<keyword evidence="8" id="KW-0472">Membrane</keyword>
<dbReference type="PANTHER" id="PTHR31297">
    <property type="entry name" value="GLUCAN ENDO-1,6-BETA-GLUCOSIDASE B"/>
    <property type="match status" value="1"/>
</dbReference>
<sequence length="339" mass="40417">MAKRKYKLIKAIAILLIISISYLLIKNYYIESKNLLPFHKCMNIGNALEAPKNIPWDVQMKNEYFDLIKEAGFDSVRMPVRFSDYAKNQPDYVLEEDFMKRVDSYIDYALSRDLVVILDLHHFVEIMDKPQQYKECFLRIWEQLSQRYKNYSNKLIFELLNEPTKNLKSELWNEYLNEAIKIIRKTNKNRFIIVGTAEFSSLDSLKYLDLPKDKKLIATFHFYEPNNFTFQGNIYHQGFENLKNISWKNTNSEGRYIKERFSIVKKWADENNIKIFLGEFGANQNAPKEDRALWTKQVRKTAEEMGFAWGYWEFCSQFGAYDDKTFSWNKMLLNSLLNK</sequence>
<comment type="caution">
    <text evidence="10">The sequence shown here is derived from an EMBL/GenBank/DDBJ whole genome shotgun (WGS) entry which is preliminary data.</text>
</comment>
<gene>
    <name evidence="10" type="ORF">OW729_01540</name>
</gene>
<keyword evidence="8" id="KW-0812">Transmembrane</keyword>
<evidence type="ECO:0000256" key="4">
    <source>
        <dbReference type="ARBA" id="ARBA00023277"/>
    </source>
</evidence>
<keyword evidence="2 7" id="KW-0378">Hydrolase</keyword>
<dbReference type="SUPFAM" id="SSF51445">
    <property type="entry name" value="(Trans)glycosidases"/>
    <property type="match status" value="1"/>
</dbReference>
<feature type="transmembrane region" description="Helical" evidence="8">
    <location>
        <begin position="12"/>
        <end position="30"/>
    </location>
</feature>
<protein>
    <submittedName>
        <fullName evidence="10">Glycoside hydrolase family 5 protein</fullName>
    </submittedName>
</protein>
<keyword evidence="5 7" id="KW-0326">Glycosidase</keyword>
<keyword evidence="6" id="KW-0624">Polysaccharide degradation</keyword>
<keyword evidence="1" id="KW-0732">Signal</keyword>
<dbReference type="InterPro" id="IPR018087">
    <property type="entry name" value="Glyco_hydro_5_CS"/>
</dbReference>
<evidence type="ECO:0000259" key="9">
    <source>
        <dbReference type="Pfam" id="PF00150"/>
    </source>
</evidence>
<dbReference type="Pfam" id="PF00150">
    <property type="entry name" value="Cellulase"/>
    <property type="match status" value="1"/>
</dbReference>
<keyword evidence="11" id="KW-1185">Reference proteome</keyword>
<proteinExistence type="inferred from homology"/>
<evidence type="ECO:0000313" key="10">
    <source>
        <dbReference type="EMBL" id="MCY6957282.1"/>
    </source>
</evidence>
<feature type="domain" description="Glycoside hydrolase family 5" evidence="9">
    <location>
        <begin position="58"/>
        <end position="315"/>
    </location>
</feature>
<accession>A0ABT4D4S9</accession>
<evidence type="ECO:0000256" key="8">
    <source>
        <dbReference type="SAM" id="Phobius"/>
    </source>
</evidence>
<dbReference type="EMBL" id="JAPQFJ010000001">
    <property type="protein sequence ID" value="MCY6957282.1"/>
    <property type="molecule type" value="Genomic_DNA"/>
</dbReference>
<dbReference type="RefSeq" id="WP_268059637.1">
    <property type="nucleotide sequence ID" value="NZ_JAPQFJ010000001.1"/>
</dbReference>
<dbReference type="Proteomes" id="UP001144612">
    <property type="component" value="Unassembled WGS sequence"/>
</dbReference>
<dbReference type="Gene3D" id="3.20.20.80">
    <property type="entry name" value="Glycosidases"/>
    <property type="match status" value="1"/>
</dbReference>